<organism evidence="1 2">
    <name type="scientific">Aristaeella hokkaidonensis</name>
    <dbReference type="NCBI Taxonomy" id="3046382"/>
    <lineage>
        <taxon>Bacteria</taxon>
        <taxon>Bacillati</taxon>
        <taxon>Bacillota</taxon>
        <taxon>Clostridia</taxon>
        <taxon>Eubacteriales</taxon>
        <taxon>Aristaeellaceae</taxon>
        <taxon>Aristaeella</taxon>
    </lineage>
</organism>
<evidence type="ECO:0000313" key="1">
    <source>
        <dbReference type="EMBL" id="QUC66776.1"/>
    </source>
</evidence>
<sequence>MKSGNKRVGGKTGAIIALCVLLVVTIALGVIGVTGVSLPPRGLYKVLSWLPTTNSENWPESLPLGLDLRGGMYVEYSGKAPEGSTADFDSLREGTMSIIRSRLSDKGYNEANVQQLGADGIRVEIPDVQDDTVLDLIGAAAKMEFKTPDGEVFMTGDMVKKAVYSYGEKGHEIAFELNEEGAKIFGEVTAANVGKNLIIELDGEQLVNATVQTAILDGHGVISGNYTQEQATSVAAKIQSGALPLELTQQKVDKVSATLGQDAVSSSVRAALIGILLIMLLMILRYRLNGLIASWALTIYTILLFLLIALFHIQLTLPGLAGVVLGIGMAVDANVIIFERFNEEVRKGRSVKAAVRAGFKNAMSAILDANVTTLIAAIVLLFYGTGSIQGFAKTLLLGVVVSMFTAIIVTRFLMNRFVNAGATNTSLYTKVNVVDEKEVEA</sequence>
<evidence type="ECO:0000313" key="2">
    <source>
        <dbReference type="Proteomes" id="UP000682782"/>
    </source>
</evidence>
<keyword evidence="2" id="KW-1185">Reference proteome</keyword>
<dbReference type="Proteomes" id="UP000682782">
    <property type="component" value="Chromosome"/>
</dbReference>
<gene>
    <name evidence="1" type="primary">secD</name>
    <name evidence="1" type="ORF">JYE49_13115</name>
</gene>
<proteinExistence type="predicted"/>
<dbReference type="EMBL" id="CP068393">
    <property type="protein sequence ID" value="QUC66776.1"/>
    <property type="molecule type" value="Genomic_DNA"/>
</dbReference>
<reference evidence="1" key="1">
    <citation type="submission" date="2021-01" db="EMBL/GenBank/DDBJ databases">
        <title>Complete genome sequence of Clostridiales bacterium R-7.</title>
        <authorList>
            <person name="Mahoney-Kurpe S.C."/>
            <person name="Palevich N."/>
            <person name="Koike S."/>
            <person name="Moon C.D."/>
            <person name="Attwood G.T."/>
        </authorList>
    </citation>
    <scope>NUCLEOTIDE SEQUENCE</scope>
    <source>
        <strain evidence="1">R-7</strain>
    </source>
</reference>
<protein>
    <submittedName>
        <fullName evidence="1">Protein translocase subunit SecD</fullName>
    </submittedName>
</protein>
<name>A0AC61N811_9FIRM</name>
<accession>A0AC61N811</accession>